<dbReference type="OrthoDB" id="3191259at2759"/>
<keyword evidence="2" id="KW-1185">Reference proteome</keyword>
<gene>
    <name evidence="1" type="ORF">EXIGLDRAFT_766706</name>
</gene>
<dbReference type="Proteomes" id="UP000077266">
    <property type="component" value="Unassembled WGS sequence"/>
</dbReference>
<name>A0A165JGT3_EXIGL</name>
<reference evidence="1 2" key="1">
    <citation type="journal article" date="2016" name="Mol. Biol. Evol.">
        <title>Comparative Genomics of Early-Diverging Mushroom-Forming Fungi Provides Insights into the Origins of Lignocellulose Decay Capabilities.</title>
        <authorList>
            <person name="Nagy L.G."/>
            <person name="Riley R."/>
            <person name="Tritt A."/>
            <person name="Adam C."/>
            <person name="Daum C."/>
            <person name="Floudas D."/>
            <person name="Sun H."/>
            <person name="Yadav J.S."/>
            <person name="Pangilinan J."/>
            <person name="Larsson K.H."/>
            <person name="Matsuura K."/>
            <person name="Barry K."/>
            <person name="Labutti K."/>
            <person name="Kuo R."/>
            <person name="Ohm R.A."/>
            <person name="Bhattacharya S.S."/>
            <person name="Shirouzu T."/>
            <person name="Yoshinaga Y."/>
            <person name="Martin F.M."/>
            <person name="Grigoriev I.V."/>
            <person name="Hibbett D.S."/>
        </authorList>
    </citation>
    <scope>NUCLEOTIDE SEQUENCE [LARGE SCALE GENOMIC DNA]</scope>
    <source>
        <strain evidence="1 2">HHB12029</strain>
    </source>
</reference>
<evidence type="ECO:0000313" key="1">
    <source>
        <dbReference type="EMBL" id="KZV94825.1"/>
    </source>
</evidence>
<protein>
    <recommendedName>
        <fullName evidence="3">PAS domain-containing protein</fullName>
    </recommendedName>
</protein>
<dbReference type="EMBL" id="KV425966">
    <property type="protein sequence ID" value="KZV94825.1"/>
    <property type="molecule type" value="Genomic_DNA"/>
</dbReference>
<feature type="non-terminal residue" evidence="1">
    <location>
        <position position="484"/>
    </location>
</feature>
<organism evidence="1 2">
    <name type="scientific">Exidia glandulosa HHB12029</name>
    <dbReference type="NCBI Taxonomy" id="1314781"/>
    <lineage>
        <taxon>Eukaryota</taxon>
        <taxon>Fungi</taxon>
        <taxon>Dikarya</taxon>
        <taxon>Basidiomycota</taxon>
        <taxon>Agaricomycotina</taxon>
        <taxon>Agaricomycetes</taxon>
        <taxon>Auriculariales</taxon>
        <taxon>Exidiaceae</taxon>
        <taxon>Exidia</taxon>
    </lineage>
</organism>
<dbReference type="AlphaFoldDB" id="A0A165JGT3"/>
<proteinExistence type="predicted"/>
<dbReference type="InParanoid" id="A0A165JGT3"/>
<evidence type="ECO:0008006" key="3">
    <source>
        <dbReference type="Google" id="ProtNLM"/>
    </source>
</evidence>
<sequence length="484" mass="53676">MSLGDVPLLQFLARRPQPVWVNRAGEIANPLDALKPHWTNAAYDQLDETGVEWQQITFNLHHRCIERPSDPEACTAVSSNWILVATLLDEGFVVVTATRRVDAGLRQAVHGVLALLQPPTPTPELALDPQLIALWSRTGMGRMVLQFPWDNTPLGPISDWSESTKMLVSMTLEWPERLCLYLGDEMIAIYNDDYIKVLGQKKHATALGRSYKDVHPEIWEALKGYCCRALAGNVIYHRDNLVLMDREPTGMGMGEAIGLEETYHIWSFVPARVGSSVVGFINESSEATARVIAERRVRTLRALSIATSLATSQELFFNTTLDVLAKNAIDFPFVIMYSVHPLPDRERYKLVFHSSLGVPHGHSAAPSTLTVRVTSANHKTSSTTSSCTAATKLPITTPWPFVECLTTQQVVNVPNIGKITEGLERRGWDQQCEDAIMFTVNAGSKEDAPALVIIAGLNPCRPFDDDYRGFIDLLVKQISSGLTM</sequence>
<dbReference type="STRING" id="1314781.A0A165JGT3"/>
<accession>A0A165JGT3</accession>
<evidence type="ECO:0000313" key="2">
    <source>
        <dbReference type="Proteomes" id="UP000077266"/>
    </source>
</evidence>